<dbReference type="NCBIfam" id="TIGR03696">
    <property type="entry name" value="Rhs_assc_core"/>
    <property type="match status" value="1"/>
</dbReference>
<feature type="compositionally biased region" description="Low complexity" evidence="1">
    <location>
        <begin position="1742"/>
        <end position="1759"/>
    </location>
</feature>
<dbReference type="Pfam" id="PF05593">
    <property type="entry name" value="RHS_repeat"/>
    <property type="match status" value="1"/>
</dbReference>
<dbReference type="Gene3D" id="2.180.10.10">
    <property type="entry name" value="RHS repeat-associated core"/>
    <property type="match status" value="1"/>
</dbReference>
<dbReference type="PANTHER" id="PTHR32305:SF17">
    <property type="entry name" value="TRNA NUCLEASE WAPA"/>
    <property type="match status" value="1"/>
</dbReference>
<dbReference type="InterPro" id="IPR006141">
    <property type="entry name" value="Intein_N"/>
</dbReference>
<evidence type="ECO:0000256" key="2">
    <source>
        <dbReference type="SAM" id="SignalP"/>
    </source>
</evidence>
<feature type="compositionally biased region" description="Polar residues" evidence="1">
    <location>
        <begin position="1408"/>
        <end position="1426"/>
    </location>
</feature>
<feature type="region of interest" description="Disordered" evidence="1">
    <location>
        <begin position="1396"/>
        <end position="1426"/>
    </location>
</feature>
<keyword evidence="2" id="KW-0732">Signal</keyword>
<feature type="region of interest" description="Disordered" evidence="1">
    <location>
        <begin position="34"/>
        <end position="108"/>
    </location>
</feature>
<accession>A0A7W2DWY8</accession>
<dbReference type="InterPro" id="IPR022385">
    <property type="entry name" value="Rhs_assc_core"/>
</dbReference>
<evidence type="ECO:0000256" key="1">
    <source>
        <dbReference type="SAM" id="MobiDB-lite"/>
    </source>
</evidence>
<feature type="region of interest" description="Disordered" evidence="1">
    <location>
        <begin position="1967"/>
        <end position="1996"/>
    </location>
</feature>
<dbReference type="Proteomes" id="UP000587608">
    <property type="component" value="Unassembled WGS sequence"/>
</dbReference>
<dbReference type="PROSITE" id="PS50817">
    <property type="entry name" value="INTEIN_N_TER"/>
    <property type="match status" value="1"/>
</dbReference>
<dbReference type="InterPro" id="IPR003587">
    <property type="entry name" value="Hint_dom_N"/>
</dbReference>
<organism evidence="4 5">
    <name type="scientific">Streptomyces griseoaurantiacus</name>
    <dbReference type="NCBI Taxonomy" id="68213"/>
    <lineage>
        <taxon>Bacteria</taxon>
        <taxon>Bacillati</taxon>
        <taxon>Actinomycetota</taxon>
        <taxon>Actinomycetes</taxon>
        <taxon>Kitasatosporales</taxon>
        <taxon>Streptomycetaceae</taxon>
        <taxon>Streptomyces</taxon>
        <taxon>Streptomyces aurantiacus group</taxon>
    </lineage>
</organism>
<feature type="domain" description="Hint" evidence="3">
    <location>
        <begin position="2156"/>
        <end position="2257"/>
    </location>
</feature>
<name>A0A7W2DWY8_9ACTN</name>
<dbReference type="InterPro" id="IPR006530">
    <property type="entry name" value="YD"/>
</dbReference>
<protein>
    <recommendedName>
        <fullName evidence="3">Hint domain-containing protein</fullName>
    </recommendedName>
</protein>
<dbReference type="EMBL" id="JACERG010000017">
    <property type="protein sequence ID" value="MBA5224554.1"/>
    <property type="molecule type" value="Genomic_DNA"/>
</dbReference>
<dbReference type="Pfam" id="PF07591">
    <property type="entry name" value="PT-HINT"/>
    <property type="match status" value="1"/>
</dbReference>
<gene>
    <name evidence="4" type="ORF">H1X69_24590</name>
</gene>
<dbReference type="InterPro" id="IPR030934">
    <property type="entry name" value="Intein_C"/>
</dbReference>
<feature type="region of interest" description="Disordered" evidence="1">
    <location>
        <begin position="1109"/>
        <end position="1129"/>
    </location>
</feature>
<dbReference type="SMART" id="SM00306">
    <property type="entry name" value="HintN"/>
    <property type="match status" value="1"/>
</dbReference>
<dbReference type="NCBIfam" id="TIGR01443">
    <property type="entry name" value="intein_Cterm"/>
    <property type="match status" value="1"/>
</dbReference>
<feature type="compositionally biased region" description="Low complexity" evidence="1">
    <location>
        <begin position="154"/>
        <end position="169"/>
    </location>
</feature>
<dbReference type="InterPro" id="IPR036844">
    <property type="entry name" value="Hint_dom_sf"/>
</dbReference>
<reference evidence="4 5" key="1">
    <citation type="submission" date="2020-07" db="EMBL/GenBank/DDBJ databases">
        <title>Differential regulation of undecylprodigiosin biosynthesis in the yeast-scavenging Streptomyces strain MBK6.</title>
        <authorList>
            <person name="Baral B."/>
            <person name="Siitonen V."/>
            <person name="Laughlin M."/>
            <person name="Yamada K."/>
            <person name="Ilomaeki M."/>
            <person name="Metsae-Ketelae M."/>
            <person name="Niemi J."/>
        </authorList>
    </citation>
    <scope>NUCLEOTIDE SEQUENCE [LARGE SCALE GENOMIC DNA]</scope>
    <source>
        <strain evidence="4 5">MBK6</strain>
    </source>
</reference>
<dbReference type="Gene3D" id="2.170.16.10">
    <property type="entry name" value="Hedgehog/Intein (Hint) domain"/>
    <property type="match status" value="1"/>
</dbReference>
<evidence type="ECO:0000259" key="3">
    <source>
        <dbReference type="SMART" id="SM00306"/>
    </source>
</evidence>
<dbReference type="CDD" id="cd00081">
    <property type="entry name" value="Hint"/>
    <property type="match status" value="1"/>
</dbReference>
<proteinExistence type="predicted"/>
<feature type="region of interest" description="Disordered" evidence="1">
    <location>
        <begin position="1733"/>
        <end position="1761"/>
    </location>
</feature>
<dbReference type="NCBIfam" id="TIGR01643">
    <property type="entry name" value="YD_repeat_2x"/>
    <property type="match status" value="1"/>
</dbReference>
<feature type="signal peptide" evidence="2">
    <location>
        <begin position="1"/>
        <end position="38"/>
    </location>
</feature>
<dbReference type="PANTHER" id="PTHR32305">
    <property type="match status" value="1"/>
</dbReference>
<evidence type="ECO:0000313" key="4">
    <source>
        <dbReference type="EMBL" id="MBA5224554.1"/>
    </source>
</evidence>
<feature type="compositionally biased region" description="Polar residues" evidence="1">
    <location>
        <begin position="170"/>
        <end position="182"/>
    </location>
</feature>
<feature type="chain" id="PRO_5031280024" description="Hint domain-containing protein" evidence="2">
    <location>
        <begin position="39"/>
        <end position="2411"/>
    </location>
</feature>
<feature type="region of interest" description="Disordered" evidence="1">
    <location>
        <begin position="1767"/>
        <end position="1786"/>
    </location>
</feature>
<comment type="caution">
    <text evidence="4">The sequence shown here is derived from an EMBL/GenBank/DDBJ whole genome shotgun (WGS) entry which is preliminary data.</text>
</comment>
<dbReference type="GO" id="GO:0016539">
    <property type="term" value="P:intein-mediated protein splicing"/>
    <property type="evidence" value="ECO:0007669"/>
    <property type="project" value="InterPro"/>
</dbReference>
<feature type="region of interest" description="Disordered" evidence="1">
    <location>
        <begin position="135"/>
        <end position="191"/>
    </location>
</feature>
<feature type="region of interest" description="Disordered" evidence="1">
    <location>
        <begin position="1894"/>
        <end position="1916"/>
    </location>
</feature>
<dbReference type="InterPro" id="IPR031325">
    <property type="entry name" value="RHS_repeat"/>
</dbReference>
<sequence>MPSRRGRQVRYLSTGVAGALLAGLLSTVTFVSSSPASAVEDQTPVVPSQSLGSVPRQEAEETGKPLPKPQWPTAAEVSVDLSQSAVGEAGEIESAPSASPRGEAGAETAGVVEVAPAPIEDAAVASQLQDIRRLEPNPTQSAPEPDPSPEVSNASGSDSDATAPASPSANTDVPSASPTAEPSTDPLDPVSPDKVAVRVLDRETVEPAGGVGLGLQVTRTDGVDKPGRVQVGIDYSGFKYAYGGDFADRLRLVEMPACALETPQAEGCTQREFVSADNDTATGRLTATVTAEPQLEGLSTQLASGSGATVYALTTGSSSDQGDYRASTLSPTGSWSVATGSGAFNYSLPIQLPTPPMGAAPPLAMSYNSQSVDGRTSASNNQASWVGMGWDLSVGFIERRYRNCTQDGLSTIGDLCWDSPNSTKEPSGAVYVINLNGVSSELIQDNTGTGSYHVKDDPGWRVQRLFDGHGGSRDGEYWVISSQDGQRYYFGWGQSQRTGSATNSVFTVPVVGNDTGEPCHDQFPEPCTQAWRWNLDRVVDANEVESAYFYDKEYNHYRSVANADKARSYVSSGYLKEIQYGWASQITGSTATAKVELTHVNRCIERMAQADPLRKAVDECPTFKASPSSYPDVPIDLMCDGTSADYNCAGKTYYPTFFSTDMLWDITSYVLDQSGSGWDKVQQFQTKHGLPNPDGSVGKTLWFDYLQRKTYGDGTDVILPVINFNGTDLDNKVGSTELNFRRVNEIHGDTGATTTITYGSANPCDASNLPSQASNTTDCYWQKWTPEGADDSKSGWFRKYLVKKVEVDPTVTTNQDGAPVMTTSYDYVDKPGWRFTSDPLTADEEESWSDWRGYQEVEVTEGAGTNKHSTKYWLYRGLDGDRTSKTDSSATKSVSVNDGYGGSYTDSDWLAGQTISTTTRDDQGKGWAHTIYAYWTHNTAQYTGLPDARFVRQSRATTSTLLSNGTWREHVVEQEYDNSEPASTTFGLAMRTDDWGESDVSDNQCTAYGRAYNTDDYDSTGAQRWTVLQDQVKHYRVSCSSITDAYVDGYTSTLFDGSAAVADNHPTDGNPTEIRTYTDSGAYRTVDNGYDKAGRTLWTEDGKHNRTTTTYSPANTWPVDGITTTTPDPDGSVAARTALTTKVWMSRFWGLPYKSQDANGNITKITLDAAGRLTEVWKPTETGSSPSLKFSYTVPTSTNGSDVPDVVDGYPHITSSVLQSGSTYVTSHSYLDALGRARETQIPLPPDANGTAYRQVATTRYDSSGNVAGTAATFRNQGTAGVGGPSSPKIADLPAYTDVVADWAGRTTLSQLQAFGVTQSKGKVTSTFNGEKTTVQPAVGGAGDTYTDVYGNTAKVVEHLGTSTYSTSYGYTRKGELAQVTDARGNLTTYDYDWAGDRTRSDDPDAGVSTTTYDDNGKTSSVTSNDGKTTVLYSYDNLGRKTGVVSGGNELASWTWDMLGTDPSVTGGKGHVVQSTSRDTDGNVYTSRVNAFDNRGRATSTTVTIPSNVNGLAGNYTTTVGYDAADHVTRVGYPAAGGLAAETVTTTYNAYGQPTRSASSNGTVYVNNTDYDAYDRITARTYGAPTGTTGATGISATRSYGYYDTDATRWLKSISTTAHVDSLISEEQVDTYTYDDAGQLTALREQADSQTAQSQCYTYDDLARLTKALTTTAASCTGVAGSDFQGIAPYQSAYSYDRLGNILSIADTGASGETTTRKLHYPGYDASGTWTTPNADQPHGVTSLGHTTGSTPTSTDTFTYDADGTMLTRTEPGTSPTEAKSTNYGWTPQGQLATVKTTASTGSELTRYTYDADGALLVRTTPSETVAYLGATELRTTDGKTATATRYYTCGSSTVAMRVTNSDSGKVTYLLADTQASTQLAIDADTGTTTRRRYTPFGDERSGDLPAGTDHGFLGKTEDTSTGLSLLGARAYDPAIARFLSPDPLTAPYDPQNLSAYTYSQNNPVNFRDPTGLYTDNGTGHSEPHPDSGVTDFSGIGVPRGGLSKDGCYYCYHSGKGSSGSPTTGSGGGGGLFGSIKHFVQNIDVREVAAQAAGVTASIVVGAVCGGGAVVLAPETGGASAVAGAVGCGGAAGVAYSSVSNFLDADQESVGDTIKSTVTSFAWGAATGGATELIAEKTVLRGAAGKSAAKKTSGRCNSFTPNTEVELADGTTKKIKDVETGDKVVATDPETGKTENRVVLATIITKDDKDFTELTLKTGKKPGIVVATSHHPFWSPSEHTWLNAADLEPGMTLRSDDGTTVDVQGARHYSKIQETRNLTVDGSHTYYVLAGQTPVLVHNCGGDPNARGGIYTLRDADDNVVRTGRTNDLQRREREHARGDDTADYRFQVEYRTDVYREQRGLEQIVWMLNGRPTLPGVRRTAGVNVRNRNYNKYMDAAGQFFAKWYPGQGG</sequence>
<dbReference type="SUPFAM" id="SSF51294">
    <property type="entry name" value="Hedgehog/intein (Hint) domain"/>
    <property type="match status" value="1"/>
</dbReference>
<dbReference type="InterPro" id="IPR050708">
    <property type="entry name" value="T6SS_VgrG/RHS"/>
</dbReference>
<evidence type="ECO:0000313" key="5">
    <source>
        <dbReference type="Proteomes" id="UP000587608"/>
    </source>
</evidence>